<keyword evidence="1" id="KW-0812">Transmembrane</keyword>
<organism evidence="2 3">
    <name type="scientific">Porphyromonas crevioricanis JCM 15906</name>
    <dbReference type="NCBI Taxonomy" id="1305617"/>
    <lineage>
        <taxon>Bacteria</taxon>
        <taxon>Pseudomonadati</taxon>
        <taxon>Bacteroidota</taxon>
        <taxon>Bacteroidia</taxon>
        <taxon>Bacteroidales</taxon>
        <taxon>Porphyromonadaceae</taxon>
        <taxon>Porphyromonas</taxon>
    </lineage>
</organism>
<gene>
    <name evidence="2" type="ORF">PORCRE_776</name>
</gene>
<proteinExistence type="predicted"/>
<evidence type="ECO:0000256" key="1">
    <source>
        <dbReference type="SAM" id="Phobius"/>
    </source>
</evidence>
<reference evidence="2 3" key="2">
    <citation type="journal article" date="2013" name="Genome Announc.">
        <title>Draft Genome Sequences of Porphyromonas crevioricanis JCM 15906T and Porphyromonas cansulci JCM 13913T Isolated from a Canine Oral Cavity.</title>
        <authorList>
            <person name="Sakamoto M."/>
            <person name="Tanaka N."/>
            <person name="Shiwa Y."/>
            <person name="Yoshikawa H."/>
            <person name="Ohkuma M."/>
        </authorList>
    </citation>
    <scope>NUCLEOTIDE SEQUENCE [LARGE SCALE GENOMIC DNA]</scope>
    <source>
        <strain evidence="2 3">JCM 15906</strain>
    </source>
</reference>
<feature type="transmembrane region" description="Helical" evidence="1">
    <location>
        <begin position="12"/>
        <end position="33"/>
    </location>
</feature>
<keyword evidence="1" id="KW-1133">Transmembrane helix</keyword>
<dbReference type="Proteomes" id="UP000018031">
    <property type="component" value="Unassembled WGS sequence"/>
</dbReference>
<reference evidence="3" key="1">
    <citation type="journal article" date="2013" name="Genome">
        <title>Draft Genome Sequences of Porphyromonas crevioricanis JCM 15906T and Porphyromonas cansulci JCM 13913T Isolated from a Canine Oral Cavity.</title>
        <authorList>
            <person name="Sakamoto M."/>
            <person name="Tanaka N."/>
            <person name="Shiwa Y."/>
            <person name="Yoshikawa H."/>
            <person name="Ohkuma M."/>
        </authorList>
    </citation>
    <scope>NUCLEOTIDE SEQUENCE [LARGE SCALE GENOMIC DNA]</scope>
    <source>
        <strain evidence="3">JCM 15906</strain>
    </source>
</reference>
<comment type="caution">
    <text evidence="2">The sequence shown here is derived from an EMBL/GenBank/DDBJ whole genome shotgun (WGS) entry which is preliminary data.</text>
</comment>
<evidence type="ECO:0000313" key="2">
    <source>
        <dbReference type="EMBL" id="GAD05078.1"/>
    </source>
</evidence>
<dbReference type="RefSeq" id="WP_023937042.1">
    <property type="nucleotide sequence ID" value="NZ_BAOU01000018.1"/>
</dbReference>
<feature type="transmembrane region" description="Helical" evidence="1">
    <location>
        <begin position="55"/>
        <end position="76"/>
    </location>
</feature>
<dbReference type="EMBL" id="BAOU01000018">
    <property type="protein sequence ID" value="GAD05078.1"/>
    <property type="molecule type" value="Genomic_DNA"/>
</dbReference>
<evidence type="ECO:0000313" key="3">
    <source>
        <dbReference type="Proteomes" id="UP000018031"/>
    </source>
</evidence>
<protein>
    <submittedName>
        <fullName evidence="2">Uncharacterized protein</fullName>
    </submittedName>
</protein>
<dbReference type="AlphaFoldDB" id="T1CPP2"/>
<accession>T1CPP2</accession>
<sequence>MKFSRNNIVTLVPFLGGLIGALFAIFDSLIVYMDTAPIDEMLLQSLLNSVSLDSILKIFVYAMVGVLLGFIPFFFYSPRDR</sequence>
<keyword evidence="1" id="KW-0472">Membrane</keyword>
<name>T1CPP2_9PORP</name>